<feature type="compositionally biased region" description="Gly residues" evidence="1">
    <location>
        <begin position="642"/>
        <end position="652"/>
    </location>
</feature>
<evidence type="ECO:0000313" key="3">
    <source>
        <dbReference type="Proteomes" id="UP000799770"/>
    </source>
</evidence>
<dbReference type="AlphaFoldDB" id="A0A6A5YSC0"/>
<feature type="compositionally biased region" description="Low complexity" evidence="1">
    <location>
        <begin position="385"/>
        <end position="394"/>
    </location>
</feature>
<feature type="compositionally biased region" description="Basic and acidic residues" evidence="1">
    <location>
        <begin position="192"/>
        <end position="204"/>
    </location>
</feature>
<dbReference type="Proteomes" id="UP000799770">
    <property type="component" value="Unassembled WGS sequence"/>
</dbReference>
<sequence length="664" mass="71558">MATLMPQAGLNAPPDQRGDVISLLLNEYASFSPGKMSPYSYTTSPLSTTKDLPPPPPSKDLPVGMMRFQLRVDEPRSPSLYNGDRKDSIDSPRRTKILSRSISRSSKPPSLKLLASNGATAFIPPTPKLPSTSEPAPATFPRAARPAPAPPVPRQVQEERPLPDLPPPPPEKSERRKSQRSVVQATMGNHSSKAEQEVAVRRPSQDQGVAAAQSPVVKRKPAPQVMKKFKSLAELGNGPRGRGPRPPTRSDDSTVTITQPSTAQSSVTQPEELPKIPNPFLSLEEVSDSRNAISGDRPSLPTIDVQRQPDLPPTPPSEKPASPPATIPAPIPASTRRSPAIGLPSNPRSRSQDAAASPKHARGKSSTGFNIMKGVNNTSGSRQQPTTTLSTITPGPTPSPKKTPTGQDPERGATLSRQQIQAQLRGPESPVSPVSPEDSRRPFSFEAVPRAASRPPVQQQAQQPTQNTSYRPISSSPVSPQAQVTAFPPRTTSRPGAGPTSLPDSRPGSQTATRQTYADSRPGSRTAAQPSSRPDSRTSQPRSPRSPTQNPFANPPPQTISRLPPPPITNAHTACYANHARFLRSKNDKHPMACMICQQHRQEEFRACYWCHLRICMPCSITLEKTPGRDLKKLMDRRDSGKGGVGERGGPPGVMVWGAEGEYE</sequence>
<gene>
    <name evidence="2" type="ORF">BDV96DRAFT_220147</name>
</gene>
<feature type="region of interest" description="Disordered" evidence="1">
    <location>
        <begin position="634"/>
        <end position="664"/>
    </location>
</feature>
<feature type="compositionally biased region" description="Low complexity" evidence="1">
    <location>
        <begin position="427"/>
        <end position="436"/>
    </location>
</feature>
<name>A0A6A5YSC0_9PLEO</name>
<feature type="compositionally biased region" description="Polar residues" evidence="1">
    <location>
        <begin position="467"/>
        <end position="494"/>
    </location>
</feature>
<feature type="compositionally biased region" description="Polar residues" evidence="1">
    <location>
        <begin position="253"/>
        <end position="269"/>
    </location>
</feature>
<dbReference type="OrthoDB" id="5425130at2759"/>
<reference evidence="2" key="1">
    <citation type="journal article" date="2020" name="Stud. Mycol.">
        <title>101 Dothideomycetes genomes: a test case for predicting lifestyles and emergence of pathogens.</title>
        <authorList>
            <person name="Haridas S."/>
            <person name="Albert R."/>
            <person name="Binder M."/>
            <person name="Bloem J."/>
            <person name="Labutti K."/>
            <person name="Salamov A."/>
            <person name="Andreopoulos B."/>
            <person name="Baker S."/>
            <person name="Barry K."/>
            <person name="Bills G."/>
            <person name="Bluhm B."/>
            <person name="Cannon C."/>
            <person name="Castanera R."/>
            <person name="Culley D."/>
            <person name="Daum C."/>
            <person name="Ezra D."/>
            <person name="Gonzalez J."/>
            <person name="Henrissat B."/>
            <person name="Kuo A."/>
            <person name="Liang C."/>
            <person name="Lipzen A."/>
            <person name="Lutzoni F."/>
            <person name="Magnuson J."/>
            <person name="Mondo S."/>
            <person name="Nolan M."/>
            <person name="Ohm R."/>
            <person name="Pangilinan J."/>
            <person name="Park H.-J."/>
            <person name="Ramirez L."/>
            <person name="Alfaro M."/>
            <person name="Sun H."/>
            <person name="Tritt A."/>
            <person name="Yoshinaga Y."/>
            <person name="Zwiers L.-H."/>
            <person name="Turgeon B."/>
            <person name="Goodwin S."/>
            <person name="Spatafora J."/>
            <person name="Crous P."/>
            <person name="Grigoriev I."/>
        </authorList>
    </citation>
    <scope>NUCLEOTIDE SEQUENCE</scope>
    <source>
        <strain evidence="2">CBS 627.86</strain>
    </source>
</reference>
<proteinExistence type="predicted"/>
<evidence type="ECO:0000313" key="2">
    <source>
        <dbReference type="EMBL" id="KAF2110055.1"/>
    </source>
</evidence>
<feature type="compositionally biased region" description="Pro residues" evidence="1">
    <location>
        <begin position="310"/>
        <end position="331"/>
    </location>
</feature>
<accession>A0A6A5YSC0</accession>
<feature type="compositionally biased region" description="Basic and acidic residues" evidence="1">
    <location>
        <begin position="83"/>
        <end position="93"/>
    </location>
</feature>
<dbReference type="EMBL" id="ML977339">
    <property type="protein sequence ID" value="KAF2110055.1"/>
    <property type="molecule type" value="Genomic_DNA"/>
</dbReference>
<feature type="compositionally biased region" description="Low complexity" evidence="1">
    <location>
        <begin position="529"/>
        <end position="551"/>
    </location>
</feature>
<evidence type="ECO:0000256" key="1">
    <source>
        <dbReference type="SAM" id="MobiDB-lite"/>
    </source>
</evidence>
<feature type="compositionally biased region" description="Pro residues" evidence="1">
    <location>
        <begin position="553"/>
        <end position="567"/>
    </location>
</feature>
<feature type="compositionally biased region" description="Low complexity" evidence="1">
    <location>
        <begin position="98"/>
        <end position="114"/>
    </location>
</feature>
<keyword evidence="3" id="KW-1185">Reference proteome</keyword>
<protein>
    <submittedName>
        <fullName evidence="2">Uncharacterized protein</fullName>
    </submittedName>
</protein>
<feature type="region of interest" description="Disordered" evidence="1">
    <location>
        <begin position="31"/>
        <end position="567"/>
    </location>
</feature>
<feature type="compositionally biased region" description="Polar residues" evidence="1">
    <location>
        <begin position="364"/>
        <end position="384"/>
    </location>
</feature>
<feature type="compositionally biased region" description="Polar residues" evidence="1">
    <location>
        <begin position="507"/>
        <end position="518"/>
    </location>
</feature>
<feature type="compositionally biased region" description="Low complexity" evidence="1">
    <location>
        <begin position="135"/>
        <end position="146"/>
    </location>
</feature>
<feature type="compositionally biased region" description="Low complexity" evidence="1">
    <location>
        <begin position="449"/>
        <end position="466"/>
    </location>
</feature>
<feature type="compositionally biased region" description="Polar residues" evidence="1">
    <location>
        <begin position="180"/>
        <end position="191"/>
    </location>
</feature>
<organism evidence="2 3">
    <name type="scientific">Lophiotrema nucula</name>
    <dbReference type="NCBI Taxonomy" id="690887"/>
    <lineage>
        <taxon>Eukaryota</taxon>
        <taxon>Fungi</taxon>
        <taxon>Dikarya</taxon>
        <taxon>Ascomycota</taxon>
        <taxon>Pezizomycotina</taxon>
        <taxon>Dothideomycetes</taxon>
        <taxon>Pleosporomycetidae</taxon>
        <taxon>Pleosporales</taxon>
        <taxon>Lophiotremataceae</taxon>
        <taxon>Lophiotrema</taxon>
    </lineage>
</organism>
<feature type="compositionally biased region" description="Low complexity" evidence="1">
    <location>
        <begin position="37"/>
        <end position="51"/>
    </location>
</feature>